<keyword evidence="1" id="KW-1133">Transmembrane helix</keyword>
<feature type="transmembrane region" description="Helical" evidence="1">
    <location>
        <begin position="15"/>
        <end position="34"/>
    </location>
</feature>
<accession>A0ABM6TAQ8</accession>
<sequence length="89" mass="10451">MPQWLDREDFLLGNVITYPSFCFTILSWISMGIIKREEVVGEALKQNSFTRVPGLSFIIPEWKYDRKNMQKWKKNVIAPIKKPFLPCSS</sequence>
<gene>
    <name evidence="2" type="ORF">C4H11_13990</name>
</gene>
<evidence type="ECO:0000256" key="1">
    <source>
        <dbReference type="SAM" id="Phobius"/>
    </source>
</evidence>
<organism evidence="2 3">
    <name type="scientific">Bacteroides zoogleoformans</name>
    <dbReference type="NCBI Taxonomy" id="28119"/>
    <lineage>
        <taxon>Bacteria</taxon>
        <taxon>Pseudomonadati</taxon>
        <taxon>Bacteroidota</taxon>
        <taxon>Bacteroidia</taxon>
        <taxon>Bacteroidales</taxon>
        <taxon>Bacteroidaceae</taxon>
        <taxon>Bacteroides</taxon>
    </lineage>
</organism>
<keyword evidence="1" id="KW-0812">Transmembrane</keyword>
<evidence type="ECO:0000313" key="2">
    <source>
        <dbReference type="EMBL" id="AVM53860.1"/>
    </source>
</evidence>
<reference evidence="2 3" key="1">
    <citation type="submission" date="2018-02" db="EMBL/GenBank/DDBJ databases">
        <authorList>
            <person name="Holder M.E."/>
            <person name="Ajami N.J."/>
            <person name="Petrosino J.F."/>
        </authorList>
    </citation>
    <scope>NUCLEOTIDE SEQUENCE [LARGE SCALE GENOMIC DNA]</scope>
    <source>
        <strain evidence="2 3">ATCC 33285</strain>
    </source>
</reference>
<proteinExistence type="predicted"/>
<keyword evidence="1" id="KW-0472">Membrane</keyword>
<name>A0ABM6TAQ8_9BACE</name>
<evidence type="ECO:0000313" key="3">
    <source>
        <dbReference type="Proteomes" id="UP000238304"/>
    </source>
</evidence>
<dbReference type="Proteomes" id="UP000238304">
    <property type="component" value="Chromosome"/>
</dbReference>
<protein>
    <submittedName>
        <fullName evidence="2">Uncharacterized protein</fullName>
    </submittedName>
</protein>
<keyword evidence="3" id="KW-1185">Reference proteome</keyword>
<dbReference type="EMBL" id="CP027231">
    <property type="protein sequence ID" value="AVM53860.1"/>
    <property type="molecule type" value="Genomic_DNA"/>
</dbReference>